<feature type="domain" description="NADPH-dependent FMN reductase-like" evidence="4">
    <location>
        <begin position="5"/>
        <end position="156"/>
    </location>
</feature>
<dbReference type="InterPro" id="IPR005025">
    <property type="entry name" value="FMN_Rdtase-like_dom"/>
</dbReference>
<dbReference type="STRING" id="232089.SAMN05443544_3274"/>
<dbReference type="Pfam" id="PF03358">
    <property type="entry name" value="FMN_red"/>
    <property type="match status" value="1"/>
</dbReference>
<evidence type="ECO:0000313" key="6">
    <source>
        <dbReference type="Proteomes" id="UP000184699"/>
    </source>
</evidence>
<accession>A0A1N6HKP3</accession>
<dbReference type="OrthoDB" id="1643408at2"/>
<protein>
    <submittedName>
        <fullName evidence="5">FMN reductase</fullName>
    </submittedName>
</protein>
<evidence type="ECO:0000256" key="3">
    <source>
        <dbReference type="ARBA" id="ARBA00023002"/>
    </source>
</evidence>
<dbReference type="GO" id="GO:0016491">
    <property type="term" value="F:oxidoreductase activity"/>
    <property type="evidence" value="ECO:0007669"/>
    <property type="project" value="UniProtKB-KW"/>
</dbReference>
<dbReference type="PANTHER" id="PTHR43408">
    <property type="entry name" value="FMN REDUCTASE (NADPH)"/>
    <property type="match status" value="1"/>
</dbReference>
<dbReference type="NCBIfam" id="TIGR03566">
    <property type="entry name" value="FMN_reduc_MsuE"/>
    <property type="match status" value="1"/>
</dbReference>
<dbReference type="InterPro" id="IPR019912">
    <property type="entry name" value="FMN_Rdtase_MsuE-like"/>
</dbReference>
<evidence type="ECO:0000313" key="5">
    <source>
        <dbReference type="EMBL" id="SIO20327.1"/>
    </source>
</evidence>
<keyword evidence="6" id="KW-1185">Reference proteome</keyword>
<name>A0A1N6HKP3_9MICO</name>
<dbReference type="RefSeq" id="WP_074261373.1">
    <property type="nucleotide sequence ID" value="NZ_FSRJ01000004.1"/>
</dbReference>
<dbReference type="Gene3D" id="3.40.50.360">
    <property type="match status" value="1"/>
</dbReference>
<dbReference type="InterPro" id="IPR029039">
    <property type="entry name" value="Flavoprotein-like_sf"/>
</dbReference>
<gene>
    <name evidence="5" type="ORF">SAMN05443544_3274</name>
</gene>
<keyword evidence="3" id="KW-0560">Oxidoreductase</keyword>
<organism evidence="5 6">
    <name type="scientific">Agromyces cerinus subsp. cerinus</name>
    <dbReference type="NCBI Taxonomy" id="232089"/>
    <lineage>
        <taxon>Bacteria</taxon>
        <taxon>Bacillati</taxon>
        <taxon>Actinomycetota</taxon>
        <taxon>Actinomycetes</taxon>
        <taxon>Micrococcales</taxon>
        <taxon>Microbacteriaceae</taxon>
        <taxon>Agromyces</taxon>
    </lineage>
</organism>
<evidence type="ECO:0000259" key="4">
    <source>
        <dbReference type="Pfam" id="PF03358"/>
    </source>
</evidence>
<reference evidence="6" key="1">
    <citation type="submission" date="2016-11" db="EMBL/GenBank/DDBJ databases">
        <authorList>
            <person name="Varghese N."/>
            <person name="Submissions S."/>
        </authorList>
    </citation>
    <scope>NUCLEOTIDE SEQUENCE [LARGE SCALE GENOMIC DNA]</scope>
    <source>
        <strain evidence="6">DSM 8595</strain>
    </source>
</reference>
<dbReference type="Proteomes" id="UP000184699">
    <property type="component" value="Unassembled WGS sequence"/>
</dbReference>
<dbReference type="SUPFAM" id="SSF52218">
    <property type="entry name" value="Flavoproteins"/>
    <property type="match status" value="1"/>
</dbReference>
<proteinExistence type="predicted"/>
<keyword evidence="2" id="KW-0288">FMN</keyword>
<sequence length="197" mass="21447">MPNISIVAVSGSLHSPSKTTVLVCEILEGFATALRSGAGNDLEVETHLIELSDIGREFSGALSRDDLSPIAEEALRRIESATLLIVASPVYRASFTGLFKHVFDFVGQYALIDKPVLLAATGGSDRHALIIEHQFRPLFSFFQAITLPIGVYASDTDFVDYRIDSQALRDRIDQAIGRGLPVVRSTVLPVSEYVAAW</sequence>
<dbReference type="AlphaFoldDB" id="A0A1N6HKP3"/>
<evidence type="ECO:0000256" key="2">
    <source>
        <dbReference type="ARBA" id="ARBA00022643"/>
    </source>
</evidence>
<dbReference type="EMBL" id="FSRJ01000004">
    <property type="protein sequence ID" value="SIO20327.1"/>
    <property type="molecule type" value="Genomic_DNA"/>
</dbReference>
<evidence type="ECO:0000256" key="1">
    <source>
        <dbReference type="ARBA" id="ARBA00022630"/>
    </source>
</evidence>
<keyword evidence="1" id="KW-0285">Flavoprotein</keyword>
<dbReference type="InterPro" id="IPR051814">
    <property type="entry name" value="NAD(P)H-dep_FMN_reductase"/>
</dbReference>
<dbReference type="PANTHER" id="PTHR43408:SF2">
    <property type="entry name" value="FMN REDUCTASE (NADPH)"/>
    <property type="match status" value="1"/>
</dbReference>